<evidence type="ECO:0000313" key="5">
    <source>
        <dbReference type="EMBL" id="EHQ28078.1"/>
    </source>
</evidence>
<organism evidence="5 6">
    <name type="scientific">Mucilaginibacter paludis DSM 18603</name>
    <dbReference type="NCBI Taxonomy" id="714943"/>
    <lineage>
        <taxon>Bacteria</taxon>
        <taxon>Pseudomonadati</taxon>
        <taxon>Bacteroidota</taxon>
        <taxon>Sphingobacteriia</taxon>
        <taxon>Sphingobacteriales</taxon>
        <taxon>Sphingobacteriaceae</taxon>
        <taxon>Mucilaginibacter</taxon>
    </lineage>
</organism>
<accession>H1Y4N4</accession>
<dbReference type="OrthoDB" id="1490890at2"/>
<proteinExistence type="predicted"/>
<evidence type="ECO:0000259" key="4">
    <source>
        <dbReference type="Pfam" id="PF21602"/>
    </source>
</evidence>
<feature type="domain" description="Gliding motility-associated protein GldM first immunoglobulin-like" evidence="3">
    <location>
        <begin position="222"/>
        <end position="319"/>
    </location>
</feature>
<feature type="domain" description="Gliding motility-associated protein GldM second immunoglobulin-like" evidence="4">
    <location>
        <begin position="321"/>
        <end position="402"/>
    </location>
</feature>
<dbReference type="HOGENOM" id="CLU_039600_0_0_10"/>
<evidence type="ECO:0000313" key="6">
    <source>
        <dbReference type="Proteomes" id="UP000002774"/>
    </source>
</evidence>
<dbReference type="InterPro" id="IPR022719">
    <property type="entry name" value="Motility-assoc_prot_GldM_C"/>
</dbReference>
<dbReference type="Proteomes" id="UP000002774">
    <property type="component" value="Chromosome"/>
</dbReference>
<feature type="domain" description="Gliding motility-associated protein GldM N-terminal" evidence="2">
    <location>
        <begin position="33"/>
        <end position="218"/>
    </location>
</feature>
<protein>
    <submittedName>
        <fullName evidence="5">Gliding motility-associated protein GldM</fullName>
    </submittedName>
</protein>
<dbReference type="RefSeq" id="WP_008508813.1">
    <property type="nucleotide sequence ID" value="NZ_CM001403.1"/>
</dbReference>
<dbReference type="InterPro" id="IPR019859">
    <property type="entry name" value="Motility-assoc_prot_GldM"/>
</dbReference>
<dbReference type="InterPro" id="IPR048405">
    <property type="entry name" value="GldM_Ig-like-1"/>
</dbReference>
<keyword evidence="6" id="KW-1185">Reference proteome</keyword>
<dbReference type="STRING" id="714943.Mucpa_3987"/>
<evidence type="ECO:0000259" key="2">
    <source>
        <dbReference type="Pfam" id="PF12081"/>
    </source>
</evidence>
<sequence length="511" mass="54947">MAGGKQTPRQRMINILYLVLLGLIALNVPDSLLDAFKKIGDSLATSTSNVQSGINNTYSAFEKTHLKDEPVKAQPLYNKSKEASELASKLNTKIEELKKTLIEKSGGMDENTGDYRGRDNMDVTPHIMIDQKKATELRKDINDTREKLIALLDPKDRNGINVSLTAEDPIPAKNAEKKSWEQAYFGEGIPMGAAMTSLIKIQSDAKNAESEVIKKILSKFDQAVVNLDKFAAVAVAPSSYVVVGQPYTAQVFLTASDSHSNPDISVNGSKLPTKEGQGTYVGGSGKEGVYTWKGVIRVKQTDGTMKTYETPPQTYQVAKPSAVVSPDKMNVLYIGVSNPLSVSAPGIAVEKLKVSMSNGSLSGSKGHYEARVTSIGTTKVSISAEVAPGKTQLLGSTEFRIKRIPDPKAQFAGKSGGSTSAVNLRSQDRLFAKLENFEFDAKFTIRSFKMIVAKPHQDGVVSSSSSGELSGTQRAALATITPGTTIYFDDITAVGPDGAQRGLDPIIFKAQ</sequence>
<dbReference type="EMBL" id="CM001403">
    <property type="protein sequence ID" value="EHQ28078.1"/>
    <property type="molecule type" value="Genomic_DNA"/>
</dbReference>
<dbReference type="eggNOG" id="COG4219">
    <property type="taxonomic scope" value="Bacteria"/>
</dbReference>
<dbReference type="InterPro" id="IPR048406">
    <property type="entry name" value="GldM_Ig-like-2"/>
</dbReference>
<dbReference type="Pfam" id="PF12080">
    <property type="entry name" value="GldM_4th"/>
    <property type="match status" value="1"/>
</dbReference>
<dbReference type="Pfam" id="PF12081">
    <property type="entry name" value="GldM_1st"/>
    <property type="match status" value="1"/>
</dbReference>
<dbReference type="Pfam" id="PF21602">
    <property type="entry name" value="GldM_3rd"/>
    <property type="match status" value="1"/>
</dbReference>
<evidence type="ECO:0000259" key="3">
    <source>
        <dbReference type="Pfam" id="PF21601"/>
    </source>
</evidence>
<reference evidence="5" key="1">
    <citation type="submission" date="2011-09" db="EMBL/GenBank/DDBJ databases">
        <title>The permanent draft genome of Mucilaginibacter paludis DSM 18603.</title>
        <authorList>
            <consortium name="US DOE Joint Genome Institute (JGI-PGF)"/>
            <person name="Lucas S."/>
            <person name="Han J."/>
            <person name="Lapidus A."/>
            <person name="Bruce D."/>
            <person name="Goodwin L."/>
            <person name="Pitluck S."/>
            <person name="Peters L."/>
            <person name="Kyrpides N."/>
            <person name="Mavromatis K."/>
            <person name="Ivanova N."/>
            <person name="Mikhailova N."/>
            <person name="Held B."/>
            <person name="Detter J.C."/>
            <person name="Tapia R."/>
            <person name="Han C."/>
            <person name="Land M."/>
            <person name="Hauser L."/>
            <person name="Markowitz V."/>
            <person name="Cheng J.-F."/>
            <person name="Hugenholtz P."/>
            <person name="Woyke T."/>
            <person name="Wu D."/>
            <person name="Tindall B."/>
            <person name="Brambilla E."/>
            <person name="Klenk H.-P."/>
            <person name="Eisen J.A."/>
        </authorList>
    </citation>
    <scope>NUCLEOTIDE SEQUENCE [LARGE SCALE GENOMIC DNA]</scope>
    <source>
        <strain evidence="5">DSM 18603</strain>
    </source>
</reference>
<dbReference type="NCBIfam" id="TIGR03517">
    <property type="entry name" value="GldM_gliding"/>
    <property type="match status" value="1"/>
</dbReference>
<dbReference type="InterPro" id="IPR022720">
    <property type="entry name" value="Motility-assoc_prot_GldM_N"/>
</dbReference>
<name>H1Y4N4_9SPHI</name>
<gene>
    <name evidence="5" type="ORF">Mucpa_3987</name>
</gene>
<evidence type="ECO:0000259" key="1">
    <source>
        <dbReference type="Pfam" id="PF12080"/>
    </source>
</evidence>
<dbReference type="Pfam" id="PF21601">
    <property type="entry name" value="GldM_2nd"/>
    <property type="match status" value="1"/>
</dbReference>
<dbReference type="AlphaFoldDB" id="H1Y4N4"/>
<feature type="domain" description="Gliding motility-associated protein GldM C-terminal" evidence="1">
    <location>
        <begin position="405"/>
        <end position="510"/>
    </location>
</feature>